<dbReference type="Pfam" id="PF01152">
    <property type="entry name" value="Bac_globin"/>
    <property type="match status" value="1"/>
</dbReference>
<dbReference type="InterPro" id="IPR001486">
    <property type="entry name" value="Hemoglobin_trunc"/>
</dbReference>
<dbReference type="GO" id="GO:0019825">
    <property type="term" value="F:oxygen binding"/>
    <property type="evidence" value="ECO:0007669"/>
    <property type="project" value="InterPro"/>
</dbReference>
<dbReference type="Proteomes" id="UP001164929">
    <property type="component" value="Chromosome 18"/>
</dbReference>
<evidence type="ECO:0000256" key="5">
    <source>
        <dbReference type="ARBA" id="ARBA00023004"/>
    </source>
</evidence>
<proteinExistence type="inferred from homology"/>
<comment type="similarity">
    <text evidence="6">Belongs to the truncated hemoglobin family. Group II subfamily.</text>
</comment>
<evidence type="ECO:0000313" key="7">
    <source>
        <dbReference type="EMBL" id="KAJ6957293.1"/>
    </source>
</evidence>
<keyword evidence="4" id="KW-0479">Metal-binding</keyword>
<name>A0AAD6LAT2_9ROSI</name>
<keyword evidence="5" id="KW-0408">Iron</keyword>
<evidence type="ECO:0000256" key="6">
    <source>
        <dbReference type="ARBA" id="ARBA00034496"/>
    </source>
</evidence>
<protein>
    <submittedName>
        <fullName evidence="7">Group 2 hemoglobin-like protein</fullName>
    </submittedName>
</protein>
<dbReference type="InterPro" id="IPR009050">
    <property type="entry name" value="Globin-like_sf"/>
</dbReference>
<evidence type="ECO:0000313" key="8">
    <source>
        <dbReference type="Proteomes" id="UP001164929"/>
    </source>
</evidence>
<dbReference type="InterPro" id="IPR044203">
    <property type="entry name" value="GlbO/GLB3-like"/>
</dbReference>
<keyword evidence="3" id="KW-0561">Oxygen transport</keyword>
<comment type="caution">
    <text evidence="7">The sequence shown here is derived from an EMBL/GenBank/DDBJ whole genome shotgun (WGS) entry which is preliminary data.</text>
</comment>
<dbReference type="GO" id="GO:0005344">
    <property type="term" value="F:oxygen carrier activity"/>
    <property type="evidence" value="ECO:0007669"/>
    <property type="project" value="UniProtKB-KW"/>
</dbReference>
<organism evidence="7 8">
    <name type="scientific">Populus alba x Populus x berolinensis</name>
    <dbReference type="NCBI Taxonomy" id="444605"/>
    <lineage>
        <taxon>Eukaryota</taxon>
        <taxon>Viridiplantae</taxon>
        <taxon>Streptophyta</taxon>
        <taxon>Embryophyta</taxon>
        <taxon>Tracheophyta</taxon>
        <taxon>Spermatophyta</taxon>
        <taxon>Magnoliopsida</taxon>
        <taxon>eudicotyledons</taxon>
        <taxon>Gunneridae</taxon>
        <taxon>Pentapetalae</taxon>
        <taxon>rosids</taxon>
        <taxon>fabids</taxon>
        <taxon>Malpighiales</taxon>
        <taxon>Salicaceae</taxon>
        <taxon>Saliceae</taxon>
        <taxon>Populus</taxon>
    </lineage>
</organism>
<dbReference type="GO" id="GO:0046872">
    <property type="term" value="F:metal ion binding"/>
    <property type="evidence" value="ECO:0007669"/>
    <property type="project" value="UniProtKB-KW"/>
</dbReference>
<dbReference type="InterPro" id="IPR012292">
    <property type="entry name" value="Globin/Proto"/>
</dbReference>
<dbReference type="GO" id="GO:0020037">
    <property type="term" value="F:heme binding"/>
    <property type="evidence" value="ECO:0007669"/>
    <property type="project" value="InterPro"/>
</dbReference>
<keyword evidence="2" id="KW-0349">Heme</keyword>
<reference evidence="7 8" key="1">
    <citation type="journal article" date="2023" name="Mol. Ecol. Resour.">
        <title>Chromosome-level genome assembly of a triploid poplar Populus alba 'Berolinensis'.</title>
        <authorList>
            <person name="Chen S."/>
            <person name="Yu Y."/>
            <person name="Wang X."/>
            <person name="Wang S."/>
            <person name="Zhang T."/>
            <person name="Zhou Y."/>
            <person name="He R."/>
            <person name="Meng N."/>
            <person name="Wang Y."/>
            <person name="Liu W."/>
            <person name="Liu Z."/>
            <person name="Liu J."/>
            <person name="Guo Q."/>
            <person name="Huang H."/>
            <person name="Sederoff R.R."/>
            <person name="Wang G."/>
            <person name="Qu G."/>
            <person name="Chen S."/>
        </authorList>
    </citation>
    <scope>NUCLEOTIDE SEQUENCE [LARGE SCALE GENOMIC DNA]</scope>
    <source>
        <strain evidence="7">SC-2020</strain>
    </source>
</reference>
<sequence length="84" mass="9680">MATSIVDTIVFKPDQVQGHRPLIGRHRPFPVSNQAAGRWLHHMQKAMDHSTPDIDDDSETKMTIYFRHDFHQIALFSTLIEPIS</sequence>
<evidence type="ECO:0000256" key="3">
    <source>
        <dbReference type="ARBA" id="ARBA00022621"/>
    </source>
</evidence>
<accession>A0AAD6LAT2</accession>
<dbReference type="SUPFAM" id="SSF46458">
    <property type="entry name" value="Globin-like"/>
    <property type="match status" value="1"/>
</dbReference>
<evidence type="ECO:0000256" key="1">
    <source>
        <dbReference type="ARBA" id="ARBA00022448"/>
    </source>
</evidence>
<keyword evidence="8" id="KW-1185">Reference proteome</keyword>
<dbReference type="PANTHER" id="PTHR47366:SF1">
    <property type="entry name" value="TWO-ON-TWO HEMOGLOBIN-3"/>
    <property type="match status" value="1"/>
</dbReference>
<evidence type="ECO:0000256" key="4">
    <source>
        <dbReference type="ARBA" id="ARBA00022723"/>
    </source>
</evidence>
<dbReference type="EMBL" id="JAQIZT010000018">
    <property type="protein sequence ID" value="KAJ6957293.1"/>
    <property type="molecule type" value="Genomic_DNA"/>
</dbReference>
<dbReference type="PANTHER" id="PTHR47366">
    <property type="entry name" value="TWO-ON-TWO HEMOGLOBIN-3"/>
    <property type="match status" value="1"/>
</dbReference>
<keyword evidence="1" id="KW-0813">Transport</keyword>
<evidence type="ECO:0000256" key="2">
    <source>
        <dbReference type="ARBA" id="ARBA00022617"/>
    </source>
</evidence>
<dbReference type="Gene3D" id="1.10.490.10">
    <property type="entry name" value="Globins"/>
    <property type="match status" value="1"/>
</dbReference>
<gene>
    <name evidence="7" type="ORF">NC653_039280</name>
</gene>
<dbReference type="AlphaFoldDB" id="A0AAD6LAT2"/>